<comment type="caution">
    <text evidence="5">The sequence shown here is derived from an EMBL/GenBank/DDBJ whole genome shotgun (WGS) entry which is preliminary data.</text>
</comment>
<dbReference type="SMART" id="SM00856">
    <property type="entry name" value="PMEI"/>
    <property type="match status" value="1"/>
</dbReference>
<sequence>MNSVSPSFLFLGQAILVTITFLSVHCILVKSDTNLIEQTCKNTPYYNYCVTYLESRPGSLGANPEGLGLIMVSIVKDKATETLNLIKQELEKSPELKVPLSACSQNYRYGILEADIPEATEALEKGNPKFAEDGMNDCVNETKSCEEGFHGKSSPVIPANKAVQITSAIAAAIAHQL</sequence>
<protein>
    <recommendedName>
        <fullName evidence="4">Pectinesterase inhibitor domain-containing protein</fullName>
    </recommendedName>
</protein>
<comment type="similarity">
    <text evidence="3">Belongs to the PMEI family.</text>
</comment>
<evidence type="ECO:0000259" key="4">
    <source>
        <dbReference type="SMART" id="SM00856"/>
    </source>
</evidence>
<gene>
    <name evidence="5" type="ORF">K2173_020391</name>
</gene>
<dbReference type="EMBL" id="JAIWQS010000005">
    <property type="protein sequence ID" value="KAJ8765875.1"/>
    <property type="molecule type" value="Genomic_DNA"/>
</dbReference>
<evidence type="ECO:0000313" key="5">
    <source>
        <dbReference type="EMBL" id="KAJ8765875.1"/>
    </source>
</evidence>
<proteinExistence type="inferred from homology"/>
<dbReference type="InterPro" id="IPR034087">
    <property type="entry name" value="C/VIF1"/>
</dbReference>
<dbReference type="Gene3D" id="1.20.140.40">
    <property type="entry name" value="Invertase/pectin methylesterase inhibitor family protein"/>
    <property type="match status" value="1"/>
</dbReference>
<dbReference type="InterPro" id="IPR006501">
    <property type="entry name" value="Pectinesterase_inhib_dom"/>
</dbReference>
<accession>A0AAV8TI39</accession>
<dbReference type="Pfam" id="PF04043">
    <property type="entry name" value="PMEI"/>
    <property type="match status" value="1"/>
</dbReference>
<dbReference type="NCBIfam" id="TIGR01614">
    <property type="entry name" value="PME_inhib"/>
    <property type="match status" value="1"/>
</dbReference>
<reference evidence="5 6" key="1">
    <citation type="submission" date="2021-09" db="EMBL/GenBank/DDBJ databases">
        <title>Genomic insights and catalytic innovation underlie evolution of tropane alkaloids biosynthesis.</title>
        <authorList>
            <person name="Wang Y.-J."/>
            <person name="Tian T."/>
            <person name="Huang J.-P."/>
            <person name="Huang S.-X."/>
        </authorList>
    </citation>
    <scope>NUCLEOTIDE SEQUENCE [LARGE SCALE GENOMIC DNA]</scope>
    <source>
        <strain evidence="5">KIB-2018</strain>
        <tissue evidence="5">Leaf</tissue>
    </source>
</reference>
<name>A0AAV8TI39_9ROSI</name>
<dbReference type="SUPFAM" id="SSF101148">
    <property type="entry name" value="Plant invertase/pectin methylesterase inhibitor"/>
    <property type="match status" value="1"/>
</dbReference>
<dbReference type="FunFam" id="1.20.140.40:FF:000009">
    <property type="entry name" value="Invertase/pectin methylesterase inhibitor family protein"/>
    <property type="match status" value="1"/>
</dbReference>
<keyword evidence="1" id="KW-0732">Signal</keyword>
<dbReference type="AlphaFoldDB" id="A0AAV8TI39"/>
<keyword evidence="2" id="KW-1015">Disulfide bond</keyword>
<dbReference type="Proteomes" id="UP001159364">
    <property type="component" value="Linkage Group LG05"/>
</dbReference>
<keyword evidence="6" id="KW-1185">Reference proteome</keyword>
<feature type="domain" description="Pectinesterase inhibitor" evidence="4">
    <location>
        <begin position="31"/>
        <end position="173"/>
    </location>
</feature>
<dbReference type="PANTHER" id="PTHR36710">
    <property type="entry name" value="PECTINESTERASE INHIBITOR-LIKE"/>
    <property type="match status" value="1"/>
</dbReference>
<evidence type="ECO:0000313" key="6">
    <source>
        <dbReference type="Proteomes" id="UP001159364"/>
    </source>
</evidence>
<dbReference type="InterPro" id="IPR052421">
    <property type="entry name" value="PCW_Enzyme_Inhibitor"/>
</dbReference>
<dbReference type="InterPro" id="IPR035513">
    <property type="entry name" value="Invertase/methylesterase_inhib"/>
</dbReference>
<evidence type="ECO:0000256" key="3">
    <source>
        <dbReference type="ARBA" id="ARBA00038471"/>
    </source>
</evidence>
<evidence type="ECO:0000256" key="2">
    <source>
        <dbReference type="ARBA" id="ARBA00023157"/>
    </source>
</evidence>
<dbReference type="PANTHER" id="PTHR36710:SF13">
    <property type="entry name" value="PUTATIVE-RELATED"/>
    <property type="match status" value="1"/>
</dbReference>
<dbReference type="GO" id="GO:0004857">
    <property type="term" value="F:enzyme inhibitor activity"/>
    <property type="evidence" value="ECO:0007669"/>
    <property type="project" value="InterPro"/>
</dbReference>
<dbReference type="CDD" id="cd15796">
    <property type="entry name" value="CIF_like"/>
    <property type="match status" value="1"/>
</dbReference>
<organism evidence="5 6">
    <name type="scientific">Erythroxylum novogranatense</name>
    <dbReference type="NCBI Taxonomy" id="1862640"/>
    <lineage>
        <taxon>Eukaryota</taxon>
        <taxon>Viridiplantae</taxon>
        <taxon>Streptophyta</taxon>
        <taxon>Embryophyta</taxon>
        <taxon>Tracheophyta</taxon>
        <taxon>Spermatophyta</taxon>
        <taxon>Magnoliopsida</taxon>
        <taxon>eudicotyledons</taxon>
        <taxon>Gunneridae</taxon>
        <taxon>Pentapetalae</taxon>
        <taxon>rosids</taxon>
        <taxon>fabids</taxon>
        <taxon>Malpighiales</taxon>
        <taxon>Erythroxylaceae</taxon>
        <taxon>Erythroxylum</taxon>
    </lineage>
</organism>
<evidence type="ECO:0000256" key="1">
    <source>
        <dbReference type="ARBA" id="ARBA00022729"/>
    </source>
</evidence>